<dbReference type="Gene3D" id="4.10.60.10">
    <property type="entry name" value="Zinc finger, CCHC-type"/>
    <property type="match status" value="1"/>
</dbReference>
<dbReference type="SUPFAM" id="SSF57756">
    <property type="entry name" value="Retrovirus zinc finger-like domains"/>
    <property type="match status" value="1"/>
</dbReference>
<feature type="region of interest" description="Disordered" evidence="2">
    <location>
        <begin position="947"/>
        <end position="974"/>
    </location>
</feature>
<feature type="region of interest" description="Disordered" evidence="2">
    <location>
        <begin position="627"/>
        <end position="747"/>
    </location>
</feature>
<keyword evidence="1" id="KW-0862">Zinc</keyword>
<feature type="region of interest" description="Disordered" evidence="2">
    <location>
        <begin position="1"/>
        <end position="78"/>
    </location>
</feature>
<keyword evidence="1" id="KW-0863">Zinc-finger</keyword>
<dbReference type="InterPro" id="IPR053253">
    <property type="entry name" value="Sex_diff_modulator"/>
</dbReference>
<dbReference type="InterPro" id="IPR036875">
    <property type="entry name" value="Znf_CCHC_sf"/>
</dbReference>
<dbReference type="GO" id="GO:0003676">
    <property type="term" value="F:nucleic acid binding"/>
    <property type="evidence" value="ECO:0007669"/>
    <property type="project" value="InterPro"/>
</dbReference>
<comment type="caution">
    <text evidence="4">The sequence shown here is derived from an EMBL/GenBank/DDBJ whole genome shotgun (WGS) entry which is preliminary data.</text>
</comment>
<feature type="compositionally biased region" description="Basic and acidic residues" evidence="2">
    <location>
        <begin position="709"/>
        <end position="723"/>
    </location>
</feature>
<dbReference type="GO" id="GO:0008270">
    <property type="term" value="F:zinc ion binding"/>
    <property type="evidence" value="ECO:0007669"/>
    <property type="project" value="UniProtKB-KW"/>
</dbReference>
<accession>A0A835BKS2</accession>
<evidence type="ECO:0000259" key="3">
    <source>
        <dbReference type="PROSITE" id="PS50158"/>
    </source>
</evidence>
<dbReference type="Proteomes" id="UP000636709">
    <property type="component" value="Unassembled WGS sequence"/>
</dbReference>
<feature type="domain" description="CCHC-type" evidence="3">
    <location>
        <begin position="284"/>
        <end position="300"/>
    </location>
</feature>
<feature type="compositionally biased region" description="Low complexity" evidence="2">
    <location>
        <begin position="309"/>
        <end position="327"/>
    </location>
</feature>
<evidence type="ECO:0000313" key="5">
    <source>
        <dbReference type="Proteomes" id="UP000636709"/>
    </source>
</evidence>
<feature type="region of interest" description="Disordered" evidence="2">
    <location>
        <begin position="302"/>
        <end position="327"/>
    </location>
</feature>
<dbReference type="InterPro" id="IPR001878">
    <property type="entry name" value="Znf_CCHC"/>
</dbReference>
<feature type="compositionally biased region" description="Low complexity" evidence="2">
    <location>
        <begin position="963"/>
        <end position="973"/>
    </location>
</feature>
<feature type="compositionally biased region" description="Low complexity" evidence="2">
    <location>
        <begin position="1"/>
        <end position="57"/>
    </location>
</feature>
<dbReference type="OrthoDB" id="693750at2759"/>
<sequence>MATREPPSPSAAAAALPAAAAALSPSSPTAQTTTPSTRPARSPATPARAATTTPASTDLQEKTPNPVDQIEDADATIPALDFSPELLDWGGIEDDDGAYAGRGGLQYPPSPSPAGIIAGVQPAPDQSAIAHPEPDAAADREKATLKAGCSYAAVAKLKGLASSSTSKAPAHPALKKTEAPAKLKSAIGVDLTRRCGVFTRLSAPDAPAEKKDLSQIWVEVKHKQRKRKYDIPLQAGAFKCQNGRLLSGGSAGDKLPAYKEAFVGRCFRCLASDHRLAQCRDPPRCLSCRRCGHFARDCPERRRGHLQASKKPISSRRPPSSHPTSIHSRLVFPLPNIHSRLSFPPLRLTHDLPIPEPQPSAEPMEYVPGLPDQRPERTTSVVVASDSIVRESNRLCSHAVVITTGSEGYRPSVLEVAYGLSQQLRIPRYNIKVSRHRPEDFLAVFDFAPQCDRAVAAGQIVVGGTALTIEPWRPTSHGTPRTWWFSTKVSIESMPLELWSVKGASKVLGDSCIVDRLDSRTFNKEVTHTFSCWVWMSNPDHLPRSHGCLVFPKDAGRPLEMVDLPTPRRRPGTPPVGRPVQLLIHLDEYYDWTPSTTRVSPVHQRFDWTPGVMDGCDPMVSGHAGGCRGVAAPLRREHDQDDDRRGPRREGERSSIRGPRAPGAHDGVRNGINGQRNRTRSPPPGRRQQSMGAARCGREHARSPIRVWRPRDPQRRDAEDWERRRSRSPTRRSTSLLAGTPPKKTSSYYEVEGVSCTAPCFGNLESHAAAGPDAPSPPREHPDPLLNFFKVLCTEPFPVDTYSYRTDEDPMMQEAALAARASTLLSVQAHGLEGDLSPPDYINGSSIWSPGEGGDRRLECSPPLSPAYQPTSGPWAATTDIDAEVTFGPGVQLEHNTTHALEDITMQVTRMDIDAPSTDHGLQPSITEQVFTELPPPVLDTPARLHREPPAPVEEPVCNTNTRRASSRLAARPSPIPVSKRAQHRLLRELNFINKDERIIDDVVSAYIETYKTPLPAEAVTALRTVARLKNKATSSALATLVEEDGAAVDMEAA</sequence>
<evidence type="ECO:0000256" key="2">
    <source>
        <dbReference type="SAM" id="MobiDB-lite"/>
    </source>
</evidence>
<dbReference type="PANTHER" id="PTHR33087">
    <property type="entry name" value="OS07G0539200 PROTEIN"/>
    <property type="match status" value="1"/>
</dbReference>
<dbReference type="EMBL" id="JACEFO010001827">
    <property type="protein sequence ID" value="KAF8700339.1"/>
    <property type="molecule type" value="Genomic_DNA"/>
</dbReference>
<keyword evidence="1" id="KW-0479">Metal-binding</keyword>
<feature type="compositionally biased region" description="Basic and acidic residues" evidence="2">
    <location>
        <begin position="634"/>
        <end position="655"/>
    </location>
</feature>
<dbReference type="PROSITE" id="PS50158">
    <property type="entry name" value="ZF_CCHC"/>
    <property type="match status" value="1"/>
</dbReference>
<reference evidence="4" key="1">
    <citation type="submission" date="2020-07" db="EMBL/GenBank/DDBJ databases">
        <title>Genome sequence and genetic diversity analysis of an under-domesticated orphan crop, white fonio (Digitaria exilis).</title>
        <authorList>
            <person name="Bennetzen J.L."/>
            <person name="Chen S."/>
            <person name="Ma X."/>
            <person name="Wang X."/>
            <person name="Yssel A.E.J."/>
            <person name="Chaluvadi S.R."/>
            <person name="Johnson M."/>
            <person name="Gangashetty P."/>
            <person name="Hamidou F."/>
            <person name="Sanogo M.D."/>
            <person name="Zwaenepoel A."/>
            <person name="Wallace J."/>
            <person name="Van De Peer Y."/>
            <person name="Van Deynze A."/>
        </authorList>
    </citation>
    <scope>NUCLEOTIDE SEQUENCE</scope>
    <source>
        <tissue evidence="4">Leaves</tissue>
    </source>
</reference>
<organism evidence="4 5">
    <name type="scientific">Digitaria exilis</name>
    <dbReference type="NCBI Taxonomy" id="1010633"/>
    <lineage>
        <taxon>Eukaryota</taxon>
        <taxon>Viridiplantae</taxon>
        <taxon>Streptophyta</taxon>
        <taxon>Embryophyta</taxon>
        <taxon>Tracheophyta</taxon>
        <taxon>Spermatophyta</taxon>
        <taxon>Magnoliopsida</taxon>
        <taxon>Liliopsida</taxon>
        <taxon>Poales</taxon>
        <taxon>Poaceae</taxon>
        <taxon>PACMAD clade</taxon>
        <taxon>Panicoideae</taxon>
        <taxon>Panicodae</taxon>
        <taxon>Paniceae</taxon>
        <taxon>Anthephorinae</taxon>
        <taxon>Digitaria</taxon>
    </lineage>
</organism>
<dbReference type="SMART" id="SM00343">
    <property type="entry name" value="ZnF_C2HC"/>
    <property type="match status" value="2"/>
</dbReference>
<name>A0A835BKS2_9POAL</name>
<dbReference type="AlphaFoldDB" id="A0A835BKS2"/>
<evidence type="ECO:0000313" key="4">
    <source>
        <dbReference type="EMBL" id="KAF8700339.1"/>
    </source>
</evidence>
<evidence type="ECO:0000256" key="1">
    <source>
        <dbReference type="PROSITE-ProRule" id="PRU00047"/>
    </source>
</evidence>
<gene>
    <name evidence="4" type="ORF">HU200_034271</name>
</gene>
<protein>
    <recommendedName>
        <fullName evidence="3">CCHC-type domain-containing protein</fullName>
    </recommendedName>
</protein>
<dbReference type="PANTHER" id="PTHR33087:SF21">
    <property type="entry name" value="OS03G0782100 PROTEIN"/>
    <property type="match status" value="1"/>
</dbReference>
<proteinExistence type="predicted"/>
<keyword evidence="5" id="KW-1185">Reference proteome</keyword>